<dbReference type="RefSeq" id="WP_265168579.1">
    <property type="nucleotide sequence ID" value="NZ_AP023081.1"/>
</dbReference>
<evidence type="ECO:0000256" key="2">
    <source>
        <dbReference type="ARBA" id="ARBA00003024"/>
    </source>
</evidence>
<keyword evidence="12" id="KW-1185">Reference proteome</keyword>
<dbReference type="InterPro" id="IPR014347">
    <property type="entry name" value="Tautomerase/MIF_sf"/>
</dbReference>
<dbReference type="EMBL" id="AP023081">
    <property type="protein sequence ID" value="BCD88729.1"/>
    <property type="molecule type" value="Genomic_DNA"/>
</dbReference>
<dbReference type="InterPro" id="IPR004370">
    <property type="entry name" value="4-OT-like_dom"/>
</dbReference>
<keyword evidence="9" id="KW-0058">Aromatic hydrocarbons catabolism</keyword>
<comment type="subunit">
    <text evidence="4 9">Homohexamer.</text>
</comment>
<dbReference type="Pfam" id="PF01361">
    <property type="entry name" value="Tautomerase"/>
    <property type="match status" value="1"/>
</dbReference>
<dbReference type="EC" id="5.3.2.6" evidence="5 9"/>
<evidence type="ECO:0000256" key="9">
    <source>
        <dbReference type="RuleBase" id="RU362032"/>
    </source>
</evidence>
<evidence type="ECO:0000256" key="5">
    <source>
        <dbReference type="ARBA" id="ARBA00012667"/>
    </source>
</evidence>
<evidence type="ECO:0000256" key="6">
    <source>
        <dbReference type="ARBA" id="ARBA00015750"/>
    </source>
</evidence>
<evidence type="ECO:0000313" key="12">
    <source>
        <dbReference type="Proteomes" id="UP001064896"/>
    </source>
</evidence>
<comment type="function">
    <text evidence="2">Catalyzes the ketonization of 2-hydroxymuconate stereoselectively to yield 2-oxo-3-hexenedioate.</text>
</comment>
<evidence type="ECO:0000259" key="10">
    <source>
        <dbReference type="Pfam" id="PF01361"/>
    </source>
</evidence>
<organism evidence="11 12">
    <name type="scientific">Pseudomonas solani</name>
    <dbReference type="NCBI Taxonomy" id="2731552"/>
    <lineage>
        <taxon>Bacteria</taxon>
        <taxon>Pseudomonadati</taxon>
        <taxon>Pseudomonadota</taxon>
        <taxon>Gammaproteobacteria</taxon>
        <taxon>Pseudomonadales</taxon>
        <taxon>Pseudomonadaceae</taxon>
        <taxon>Pseudomonas</taxon>
    </lineage>
</organism>
<protein>
    <recommendedName>
        <fullName evidence="6 9">2-hydroxymuconate tautomerase</fullName>
        <ecNumber evidence="5 9">5.3.2.6</ecNumber>
    </recommendedName>
    <alternativeName>
        <fullName evidence="8 9">4-oxalocrotonate tautomerase</fullName>
    </alternativeName>
</protein>
<reference evidence="11" key="1">
    <citation type="submission" date="2020-05" db="EMBL/GenBank/DDBJ databases">
        <title>Complete genome sequence of Pseudomonas sp. Sm006.</title>
        <authorList>
            <person name="Takeuchi K."/>
            <person name="Someya N."/>
        </authorList>
    </citation>
    <scope>NUCLEOTIDE SEQUENCE</scope>
    <source>
        <strain evidence="11">Sm006</strain>
    </source>
</reference>
<dbReference type="InterPro" id="IPR018191">
    <property type="entry name" value="4-OT"/>
</dbReference>
<comment type="similarity">
    <text evidence="3 9">Belongs to the 4-oxalocrotonate tautomerase family.</text>
</comment>
<name>A0ABN6C1P8_9PSED</name>
<comment type="catalytic activity">
    <reaction evidence="1 9">
        <text>(2Z,4E)-2-hydroxyhexa-2,4-dienedioate = (3E)-2-oxohex-3-enedioate</text>
        <dbReference type="Rhea" id="RHEA:33431"/>
        <dbReference type="ChEBI" id="CHEBI:28080"/>
        <dbReference type="ChEBI" id="CHEBI:64908"/>
        <dbReference type="EC" id="5.3.2.6"/>
    </reaction>
</comment>
<accession>A0ABN6C1P8</accession>
<evidence type="ECO:0000256" key="3">
    <source>
        <dbReference type="ARBA" id="ARBA00006723"/>
    </source>
</evidence>
<evidence type="ECO:0000256" key="1">
    <source>
        <dbReference type="ARBA" id="ARBA00001379"/>
    </source>
</evidence>
<proteinExistence type="inferred from homology"/>
<dbReference type="PANTHER" id="PTHR35530">
    <property type="entry name" value="TAUTOMERASE-RELATED"/>
    <property type="match status" value="1"/>
</dbReference>
<dbReference type="NCBIfam" id="TIGR00013">
    <property type="entry name" value="taut"/>
    <property type="match status" value="1"/>
</dbReference>
<evidence type="ECO:0000256" key="8">
    <source>
        <dbReference type="ARBA" id="ARBA00029674"/>
    </source>
</evidence>
<dbReference type="SUPFAM" id="SSF55331">
    <property type="entry name" value="Tautomerase/MIF"/>
    <property type="match status" value="1"/>
</dbReference>
<dbReference type="PANTHER" id="PTHR35530:SF1">
    <property type="entry name" value="2-HYDROXYMUCONATE TAUTOMERASE"/>
    <property type="match status" value="1"/>
</dbReference>
<sequence length="68" mass="7722">MPFVNVRITRDGVTREQKAQVIAEITETLQRVLGKAPEYAHIVIEEIDTDNWGYAGVTTTEYRKSQPS</sequence>
<evidence type="ECO:0000313" key="11">
    <source>
        <dbReference type="EMBL" id="BCD88729.1"/>
    </source>
</evidence>
<evidence type="ECO:0000256" key="4">
    <source>
        <dbReference type="ARBA" id="ARBA00011643"/>
    </source>
</evidence>
<gene>
    <name evidence="11" type="ORF">PSm6_51360</name>
</gene>
<dbReference type="Proteomes" id="UP001064896">
    <property type="component" value="Chromosome"/>
</dbReference>
<dbReference type="Gene3D" id="3.30.429.10">
    <property type="entry name" value="Macrophage Migration Inhibitory Factor"/>
    <property type="match status" value="1"/>
</dbReference>
<feature type="domain" description="4-oxalocrotonate tautomerase-like" evidence="10">
    <location>
        <begin position="2"/>
        <end position="58"/>
    </location>
</feature>
<keyword evidence="7 9" id="KW-0413">Isomerase</keyword>
<evidence type="ECO:0000256" key="7">
    <source>
        <dbReference type="ARBA" id="ARBA00023235"/>
    </source>
</evidence>